<feature type="region of interest" description="Disordered" evidence="1">
    <location>
        <begin position="241"/>
        <end position="261"/>
    </location>
</feature>
<dbReference type="Proteomes" id="UP000423065">
    <property type="component" value="Segment"/>
</dbReference>
<evidence type="ECO:0000313" key="2">
    <source>
        <dbReference type="EMBL" id="QGJ94946.1"/>
    </source>
</evidence>
<dbReference type="KEGG" id="vg:64766792"/>
<accession>A0A649VR50</accession>
<name>A0A649VR50_9CAUD</name>
<dbReference type="EMBL" id="MN586040">
    <property type="protein sequence ID" value="QGJ94946.1"/>
    <property type="molecule type" value="Genomic_DNA"/>
</dbReference>
<evidence type="ECO:0000256" key="1">
    <source>
        <dbReference type="SAM" id="MobiDB-lite"/>
    </source>
</evidence>
<gene>
    <name evidence="2" type="primary">83</name>
    <name evidence="2" type="ORF">SEA_STORMAGEDDON_83</name>
</gene>
<evidence type="ECO:0000313" key="3">
    <source>
        <dbReference type="Proteomes" id="UP000423065"/>
    </source>
</evidence>
<dbReference type="GeneID" id="64766792"/>
<protein>
    <submittedName>
        <fullName evidence="2">Helix-turn-helix DNA binding domain protein</fullName>
    </submittedName>
</protein>
<organism evidence="2 3">
    <name type="scientific">Gordonia phage Stormageddon</name>
    <dbReference type="NCBI Taxonomy" id="2656541"/>
    <lineage>
        <taxon>Viruses</taxon>
        <taxon>Duplodnaviria</taxon>
        <taxon>Heunggongvirae</taxon>
        <taxon>Uroviricota</taxon>
        <taxon>Caudoviricetes</taxon>
        <taxon>Stormageddonvirus</taxon>
        <taxon>Stormageddonvirus Stormageddon</taxon>
    </lineage>
</organism>
<feature type="compositionally biased region" description="Acidic residues" evidence="1">
    <location>
        <begin position="245"/>
        <end position="261"/>
    </location>
</feature>
<dbReference type="RefSeq" id="YP_010059559.1">
    <property type="nucleotide sequence ID" value="NC_054726.1"/>
</dbReference>
<sequence length="261" mass="29173">MSDSPDISGHKLRQLRSAAAKEGNLDKAVVEEIANLTEEHRLYVFRPETRCRVCNSDSAAAVNKMLAHAFTYTDILRTLEPVNNVLPDDLKITYSSIWNHAKRHFPIEETANAVYRRIVEKRAEEMEVDFVKGVNGALTPLAYLEVMMYKGYESMVDTDTVINPVDGARAAEKLAQLTREINDQSGDMADTMVKFERLVEAVKSSVPERYWQIILDALDDTQGGYGSNVLDAEVEEIEAAGYDPGDPDLIPDDPGLDDGRY</sequence>
<keyword evidence="3" id="KW-1185">Reference proteome</keyword>
<reference evidence="2 3" key="1">
    <citation type="submission" date="2019-10" db="EMBL/GenBank/DDBJ databases">
        <authorList>
            <person name="Garlena R.A."/>
            <person name="Russell D.A."/>
            <person name="Pope W.H."/>
            <person name="Jacobs-Sera D."/>
            <person name="Hatfull G.F."/>
        </authorList>
    </citation>
    <scope>NUCLEOTIDE SEQUENCE [LARGE SCALE GENOMIC DNA]</scope>
</reference>
<proteinExistence type="predicted"/>